<evidence type="ECO:0000259" key="1">
    <source>
        <dbReference type="PROSITE" id="PS51085"/>
    </source>
</evidence>
<dbReference type="SUPFAM" id="SSF141673">
    <property type="entry name" value="MOSC N-terminal domain-like"/>
    <property type="match status" value="1"/>
</dbReference>
<dbReference type="GO" id="GO:0030151">
    <property type="term" value="F:molybdenum ion binding"/>
    <property type="evidence" value="ECO:0007669"/>
    <property type="project" value="InterPro"/>
</dbReference>
<evidence type="ECO:0008006" key="7">
    <source>
        <dbReference type="Google" id="ProtNLM"/>
    </source>
</evidence>
<dbReference type="GO" id="GO:0051536">
    <property type="term" value="F:iron-sulfur cluster binding"/>
    <property type="evidence" value="ECO:0007669"/>
    <property type="project" value="InterPro"/>
</dbReference>
<accession>A0A242NIW4</accession>
<dbReference type="InterPro" id="IPR012675">
    <property type="entry name" value="Beta-grasp_dom_sf"/>
</dbReference>
<sequence>MISINQLYIYPIKSLSGISLQTANTVDGGFEHDRIMMISEPDGTFITARQFPQLLKLQASIMGNDVSVSLPSLEKICFNLDEFSENNEPTEVWGNHFTAQIAPIRVNQFFSHFLQKDVQLRWVGHNLTRRTKRYPQIPVSFADGYPYLLLNQASFNYLQQQCPAKLDIQQFRSNIIVDGALPFAEDGWKTIKIGEVVFDIVKPCTRCVLTTFNVNTTEPLPNNEPLKTLSYFRSDLEGNINFGMNMIARNHGTVSAGDKVEILERQPANSYVKNFPKEEANNYQSCIISFENTKFEGNNQQTLLEQFEQHHISLPYSCRAGVCGRCSVLLKEGQVKSLTQSGIKPDNSILACSCIPMSDIMIKLLK</sequence>
<dbReference type="SUPFAM" id="SSF50800">
    <property type="entry name" value="PK beta-barrel domain-like"/>
    <property type="match status" value="1"/>
</dbReference>
<gene>
    <name evidence="4" type="ORF">B6C91_13870</name>
    <name evidence="3" type="ORF">B6D08_04870</name>
</gene>
<evidence type="ECO:0000313" key="3">
    <source>
        <dbReference type="EMBL" id="OTQ00236.1"/>
    </source>
</evidence>
<dbReference type="SUPFAM" id="SSF54292">
    <property type="entry name" value="2Fe-2S ferredoxin-like"/>
    <property type="match status" value="1"/>
</dbReference>
<dbReference type="EMBL" id="NARP01000010">
    <property type="protein sequence ID" value="OTQ00236.1"/>
    <property type="molecule type" value="Genomic_DNA"/>
</dbReference>
<dbReference type="InterPro" id="IPR036010">
    <property type="entry name" value="2Fe-2S_ferredoxin-like_sf"/>
</dbReference>
<dbReference type="EMBL" id="NART01000129">
    <property type="protein sequence ID" value="OTQ07921.1"/>
    <property type="molecule type" value="Genomic_DNA"/>
</dbReference>
<organism evidence="3 6">
    <name type="scientific">Gilliamella apicola</name>
    <dbReference type="NCBI Taxonomy" id="1196095"/>
    <lineage>
        <taxon>Bacteria</taxon>
        <taxon>Pseudomonadati</taxon>
        <taxon>Pseudomonadota</taxon>
        <taxon>Gammaproteobacteria</taxon>
        <taxon>Orbales</taxon>
        <taxon>Orbaceae</taxon>
        <taxon>Gilliamella</taxon>
    </lineage>
</organism>
<dbReference type="RefSeq" id="WP_086272571.1">
    <property type="nucleotide sequence ID" value="NZ_MZNE01000109.1"/>
</dbReference>
<dbReference type="InterPro" id="IPR001041">
    <property type="entry name" value="2Fe-2S_ferredoxin-type"/>
</dbReference>
<dbReference type="Proteomes" id="UP000194977">
    <property type="component" value="Unassembled WGS sequence"/>
</dbReference>
<reference evidence="5 6" key="1">
    <citation type="submission" date="2017-03" db="EMBL/GenBank/DDBJ databases">
        <title>Comparative genomics of honeybee gut symbionts reveal geographically distinct and subgroup specific antibiotic resistance.</title>
        <authorList>
            <person name="Ludvigsen J."/>
            <person name="Porcellato D."/>
            <person name="Labee-Lund T.M."/>
            <person name="Amdam G.V."/>
            <person name="Rudi K."/>
        </authorList>
    </citation>
    <scope>NUCLEOTIDE SEQUENCE [LARGE SCALE GENOMIC DNA]</scope>
    <source>
        <strain evidence="3 6">A-7-12</strain>
        <strain evidence="4 5">A-9-12</strain>
    </source>
</reference>
<dbReference type="PANTHER" id="PTHR14237:SF19">
    <property type="entry name" value="MITOCHONDRIAL AMIDOXIME REDUCING COMPONENT 1"/>
    <property type="match status" value="1"/>
</dbReference>
<dbReference type="Pfam" id="PF03476">
    <property type="entry name" value="MOSC_N"/>
    <property type="match status" value="1"/>
</dbReference>
<dbReference type="PANTHER" id="PTHR14237">
    <property type="entry name" value="MOLYBDOPTERIN COFACTOR SULFURASE MOSC"/>
    <property type="match status" value="1"/>
</dbReference>
<feature type="domain" description="MOSC" evidence="2">
    <location>
        <begin position="120"/>
        <end position="263"/>
    </location>
</feature>
<name>A0A242NIW4_9GAMM</name>
<dbReference type="Gene3D" id="3.10.20.30">
    <property type="match status" value="1"/>
</dbReference>
<dbReference type="CDD" id="cd00207">
    <property type="entry name" value="fer2"/>
    <property type="match status" value="1"/>
</dbReference>
<dbReference type="OrthoDB" id="581532at2"/>
<dbReference type="Proteomes" id="UP000194800">
    <property type="component" value="Unassembled WGS sequence"/>
</dbReference>
<evidence type="ECO:0000313" key="5">
    <source>
        <dbReference type="Proteomes" id="UP000194800"/>
    </source>
</evidence>
<dbReference type="InterPro" id="IPR005303">
    <property type="entry name" value="MOCOS_middle"/>
</dbReference>
<dbReference type="InterPro" id="IPR005302">
    <property type="entry name" value="MoCF_Sase_C"/>
</dbReference>
<dbReference type="PROSITE" id="PS51340">
    <property type="entry name" value="MOSC"/>
    <property type="match status" value="1"/>
</dbReference>
<dbReference type="GO" id="GO:0003824">
    <property type="term" value="F:catalytic activity"/>
    <property type="evidence" value="ECO:0007669"/>
    <property type="project" value="InterPro"/>
</dbReference>
<evidence type="ECO:0000313" key="4">
    <source>
        <dbReference type="EMBL" id="OTQ07921.1"/>
    </source>
</evidence>
<dbReference type="Pfam" id="PF00111">
    <property type="entry name" value="Fer2"/>
    <property type="match status" value="1"/>
</dbReference>
<evidence type="ECO:0000259" key="2">
    <source>
        <dbReference type="PROSITE" id="PS51340"/>
    </source>
</evidence>
<dbReference type="Pfam" id="PF03473">
    <property type="entry name" value="MOSC"/>
    <property type="match status" value="1"/>
</dbReference>
<evidence type="ECO:0000313" key="6">
    <source>
        <dbReference type="Proteomes" id="UP000194977"/>
    </source>
</evidence>
<dbReference type="PROSITE" id="PS51085">
    <property type="entry name" value="2FE2S_FER_2"/>
    <property type="match status" value="1"/>
</dbReference>
<protein>
    <recommendedName>
        <fullName evidence="7">MOSC domain-containing protein</fullName>
    </recommendedName>
</protein>
<keyword evidence="5" id="KW-1185">Reference proteome</keyword>
<feature type="domain" description="2Fe-2S ferredoxin-type" evidence="1">
    <location>
        <begin position="286"/>
        <end position="366"/>
    </location>
</feature>
<dbReference type="AlphaFoldDB" id="A0A242NIW4"/>
<comment type="caution">
    <text evidence="3">The sequence shown here is derived from an EMBL/GenBank/DDBJ whole genome shotgun (WGS) entry which is preliminary data.</text>
</comment>
<dbReference type="GO" id="GO:0030170">
    <property type="term" value="F:pyridoxal phosphate binding"/>
    <property type="evidence" value="ECO:0007669"/>
    <property type="project" value="InterPro"/>
</dbReference>
<dbReference type="InterPro" id="IPR011037">
    <property type="entry name" value="Pyrv_Knase-like_insert_dom_sf"/>
</dbReference>
<proteinExistence type="predicted"/>